<organism evidence="1 2">
    <name type="scientific">Sphingomonas aliaeris</name>
    <dbReference type="NCBI Taxonomy" id="2759526"/>
    <lineage>
        <taxon>Bacteria</taxon>
        <taxon>Pseudomonadati</taxon>
        <taxon>Pseudomonadota</taxon>
        <taxon>Alphaproteobacteria</taxon>
        <taxon>Sphingomonadales</taxon>
        <taxon>Sphingomonadaceae</taxon>
        <taxon>Sphingomonas</taxon>
    </lineage>
</organism>
<name>A0A974NT93_9SPHN</name>
<dbReference type="EMBL" id="CP061035">
    <property type="protein sequence ID" value="QQV76502.1"/>
    <property type="molecule type" value="Genomic_DNA"/>
</dbReference>
<evidence type="ECO:0000313" key="1">
    <source>
        <dbReference type="EMBL" id="QQV76502.1"/>
    </source>
</evidence>
<keyword evidence="2" id="KW-1185">Reference proteome</keyword>
<reference evidence="2" key="1">
    <citation type="submission" date="2020-09" db="EMBL/GenBank/DDBJ databases">
        <title>Sphingomonas sp., a new species isolated from pork steak.</title>
        <authorList>
            <person name="Heidler von Heilborn D."/>
        </authorList>
    </citation>
    <scope>NUCLEOTIDE SEQUENCE [LARGE SCALE GENOMIC DNA]</scope>
</reference>
<dbReference type="Proteomes" id="UP000595894">
    <property type="component" value="Chromosome"/>
</dbReference>
<protein>
    <submittedName>
        <fullName evidence="1">Uncharacterized protein</fullName>
    </submittedName>
</protein>
<accession>A0A974NT93</accession>
<gene>
    <name evidence="1" type="ORF">H5J25_13715</name>
</gene>
<dbReference type="RefSeq" id="WP_202091878.1">
    <property type="nucleotide sequence ID" value="NZ_CP061035.1"/>
</dbReference>
<dbReference type="KEGG" id="sari:H5J25_13715"/>
<dbReference type="AlphaFoldDB" id="A0A974NT93"/>
<proteinExistence type="predicted"/>
<evidence type="ECO:0000313" key="2">
    <source>
        <dbReference type="Proteomes" id="UP000595894"/>
    </source>
</evidence>
<sequence>MGRTIEVDVDIHDFPDADILSAADRIRGKLGQITGDAEGQDMRELIRAIISGDQREALTVLERAVSESAALVHLVQTARARAL</sequence>